<dbReference type="InterPro" id="IPR021131">
    <property type="entry name" value="Ribosomal_uL15/eL18"/>
</dbReference>
<proteinExistence type="predicted"/>
<dbReference type="Pfam" id="PF00828">
    <property type="entry name" value="Ribosomal_L27A"/>
    <property type="match status" value="1"/>
</dbReference>
<reference evidence="4" key="1">
    <citation type="submission" date="2013-08" db="EMBL/GenBank/DDBJ databases">
        <authorList>
            <person name="Mendez C."/>
            <person name="Richter M."/>
            <person name="Ferrer M."/>
            <person name="Sanchez J."/>
        </authorList>
    </citation>
    <scope>NUCLEOTIDE SEQUENCE</scope>
</reference>
<protein>
    <submittedName>
        <fullName evidence="4">50S ribosomal protein L18e</fullName>
    </submittedName>
</protein>
<evidence type="ECO:0000256" key="1">
    <source>
        <dbReference type="ARBA" id="ARBA00022980"/>
    </source>
</evidence>
<reference evidence="4" key="2">
    <citation type="journal article" date="2014" name="ISME J.">
        <title>Microbial stratification in low pH oxic and suboxic macroscopic growths along an acid mine drainage.</title>
        <authorList>
            <person name="Mendez-Garcia C."/>
            <person name="Mesa V."/>
            <person name="Sprenger R.R."/>
            <person name="Richter M."/>
            <person name="Diez M.S."/>
            <person name="Solano J."/>
            <person name="Bargiela R."/>
            <person name="Golyshina O.V."/>
            <person name="Manteca A."/>
            <person name="Ramos J.L."/>
            <person name="Gallego J.R."/>
            <person name="Llorente I."/>
            <person name="Martins Dos Santos V.A."/>
            <person name="Jensen O.N."/>
            <person name="Pelaez A.I."/>
            <person name="Sanchez J."/>
            <person name="Ferrer M."/>
        </authorList>
    </citation>
    <scope>NUCLEOTIDE SEQUENCE</scope>
</reference>
<dbReference type="GO" id="GO:0005840">
    <property type="term" value="C:ribosome"/>
    <property type="evidence" value="ECO:0007669"/>
    <property type="project" value="UniProtKB-KW"/>
</dbReference>
<dbReference type="Gene3D" id="3.100.10.10">
    <property type="match status" value="1"/>
</dbReference>
<dbReference type="SUPFAM" id="SSF52080">
    <property type="entry name" value="Ribosomal proteins L15p and L18e"/>
    <property type="match status" value="1"/>
</dbReference>
<dbReference type="AlphaFoldDB" id="T1CAA2"/>
<dbReference type="InterPro" id="IPR036227">
    <property type="entry name" value="Ribosomal_uL15/eL18_sf"/>
</dbReference>
<feature type="domain" description="Large ribosomal subunit protein uL15/eL18" evidence="3">
    <location>
        <begin position="57"/>
        <end position="100"/>
    </location>
</feature>
<sequence>MKLNIERAPTKEWMDIASKGMRESKRKGFWKNVYKKVAVPARSSASVDINKIGKYSKENDLVVVPGKVLGKGKMAHKVQISAVEYSESAEKALRDSGCKIIGIKELYELVNNEKAKIDIIV</sequence>
<evidence type="ECO:0000259" key="3">
    <source>
        <dbReference type="Pfam" id="PF00828"/>
    </source>
</evidence>
<keyword evidence="2" id="KW-0687">Ribonucleoprotein</keyword>
<name>T1CAA2_9ZZZZ</name>
<evidence type="ECO:0000256" key="2">
    <source>
        <dbReference type="ARBA" id="ARBA00023274"/>
    </source>
</evidence>
<gene>
    <name evidence="4" type="ORF">B2A_02792</name>
</gene>
<comment type="caution">
    <text evidence="4">The sequence shown here is derived from an EMBL/GenBank/DDBJ whole genome shotgun (WGS) entry which is preliminary data.</text>
</comment>
<keyword evidence="1 4" id="KW-0689">Ribosomal protein</keyword>
<dbReference type="EMBL" id="AUZZ01001900">
    <property type="protein sequence ID" value="EQD62489.1"/>
    <property type="molecule type" value="Genomic_DNA"/>
</dbReference>
<dbReference type="NCBIfam" id="NF003079">
    <property type="entry name" value="PRK04005.1"/>
    <property type="match status" value="1"/>
</dbReference>
<dbReference type="GO" id="GO:1990904">
    <property type="term" value="C:ribonucleoprotein complex"/>
    <property type="evidence" value="ECO:0007669"/>
    <property type="project" value="UniProtKB-KW"/>
</dbReference>
<evidence type="ECO:0000313" key="4">
    <source>
        <dbReference type="EMBL" id="EQD62489.1"/>
    </source>
</evidence>
<organism evidence="4">
    <name type="scientific">mine drainage metagenome</name>
    <dbReference type="NCBI Taxonomy" id="410659"/>
    <lineage>
        <taxon>unclassified sequences</taxon>
        <taxon>metagenomes</taxon>
        <taxon>ecological metagenomes</taxon>
    </lineage>
</organism>
<accession>T1CAA2</accession>